<proteinExistence type="predicted"/>
<dbReference type="EMBL" id="GBRH01273503">
    <property type="protein sequence ID" value="JAD24392.1"/>
    <property type="molecule type" value="Transcribed_RNA"/>
</dbReference>
<accession>A0A0A8YNR9</accession>
<protein>
    <submittedName>
        <fullName evidence="1">Uncharacterized protein</fullName>
    </submittedName>
</protein>
<name>A0A0A8YNR9_ARUDO</name>
<dbReference type="AlphaFoldDB" id="A0A0A8YNR9"/>
<evidence type="ECO:0000313" key="1">
    <source>
        <dbReference type="EMBL" id="JAD24392.1"/>
    </source>
</evidence>
<reference evidence="1" key="1">
    <citation type="submission" date="2014-09" db="EMBL/GenBank/DDBJ databases">
        <authorList>
            <person name="Magalhaes I.L.F."/>
            <person name="Oliveira U."/>
            <person name="Santos F.R."/>
            <person name="Vidigal T.H.D.A."/>
            <person name="Brescovit A.D."/>
            <person name="Santos A.J."/>
        </authorList>
    </citation>
    <scope>NUCLEOTIDE SEQUENCE</scope>
    <source>
        <tissue evidence="1">Shoot tissue taken approximately 20 cm above the soil surface</tissue>
    </source>
</reference>
<organism evidence="1">
    <name type="scientific">Arundo donax</name>
    <name type="common">Giant reed</name>
    <name type="synonym">Donax arundinaceus</name>
    <dbReference type="NCBI Taxonomy" id="35708"/>
    <lineage>
        <taxon>Eukaryota</taxon>
        <taxon>Viridiplantae</taxon>
        <taxon>Streptophyta</taxon>
        <taxon>Embryophyta</taxon>
        <taxon>Tracheophyta</taxon>
        <taxon>Spermatophyta</taxon>
        <taxon>Magnoliopsida</taxon>
        <taxon>Liliopsida</taxon>
        <taxon>Poales</taxon>
        <taxon>Poaceae</taxon>
        <taxon>PACMAD clade</taxon>
        <taxon>Arundinoideae</taxon>
        <taxon>Arundineae</taxon>
        <taxon>Arundo</taxon>
    </lineage>
</organism>
<sequence length="57" mass="6346">MISLDSSYLFACVSFRGSNVASAVLHPCSRLVARMGITRFSSLARCVILLWYFVIIC</sequence>
<reference evidence="1" key="2">
    <citation type="journal article" date="2015" name="Data Brief">
        <title>Shoot transcriptome of the giant reed, Arundo donax.</title>
        <authorList>
            <person name="Barrero R.A."/>
            <person name="Guerrero F.D."/>
            <person name="Moolhuijzen P."/>
            <person name="Goolsby J.A."/>
            <person name="Tidwell J."/>
            <person name="Bellgard S.E."/>
            <person name="Bellgard M.I."/>
        </authorList>
    </citation>
    <scope>NUCLEOTIDE SEQUENCE</scope>
    <source>
        <tissue evidence="1">Shoot tissue taken approximately 20 cm above the soil surface</tissue>
    </source>
</reference>